<dbReference type="InterPro" id="IPR015373">
    <property type="entry name" value="Interferon/interleukin_rcp_dom"/>
</dbReference>
<dbReference type="GO" id="GO:0019221">
    <property type="term" value="P:cytokine-mediated signaling pathway"/>
    <property type="evidence" value="ECO:0000318"/>
    <property type="project" value="GO_Central"/>
</dbReference>
<reference evidence="6" key="3">
    <citation type="submission" date="2025-09" db="UniProtKB">
        <authorList>
            <consortium name="Ensembl"/>
        </authorList>
    </citation>
    <scope>IDENTIFICATION</scope>
</reference>
<organism evidence="6 7">
    <name type="scientific">Lepisosteus oculatus</name>
    <name type="common">Spotted gar</name>
    <dbReference type="NCBI Taxonomy" id="7918"/>
    <lineage>
        <taxon>Eukaryota</taxon>
        <taxon>Metazoa</taxon>
        <taxon>Chordata</taxon>
        <taxon>Craniata</taxon>
        <taxon>Vertebrata</taxon>
        <taxon>Euteleostomi</taxon>
        <taxon>Actinopterygii</taxon>
        <taxon>Neopterygii</taxon>
        <taxon>Holostei</taxon>
        <taxon>Semionotiformes</taxon>
        <taxon>Lepisosteidae</taxon>
        <taxon>Lepisosteus</taxon>
    </lineage>
</organism>
<dbReference type="HOGENOM" id="CLU_454885_0_0_1"/>
<dbReference type="PANTHER" id="PTHR20859:SF53">
    <property type="entry name" value="INTERLEUKIN-22 RECEPTOR SUBUNIT ALPHA-1"/>
    <property type="match status" value="1"/>
</dbReference>
<dbReference type="Proteomes" id="UP000018468">
    <property type="component" value="Linkage group LG6"/>
</dbReference>
<feature type="compositionally biased region" description="Polar residues" evidence="1">
    <location>
        <begin position="534"/>
        <end position="550"/>
    </location>
</feature>
<evidence type="ECO:0000313" key="6">
    <source>
        <dbReference type="Ensembl" id="ENSLOCP00000006787.1"/>
    </source>
</evidence>
<dbReference type="KEGG" id="loc:107077550"/>
<evidence type="ECO:0000256" key="3">
    <source>
        <dbReference type="SAM" id="SignalP"/>
    </source>
</evidence>
<reference evidence="6" key="2">
    <citation type="submission" date="2025-08" db="UniProtKB">
        <authorList>
            <consortium name="Ensembl"/>
        </authorList>
    </citation>
    <scope>IDENTIFICATION</scope>
</reference>
<keyword evidence="2" id="KW-0812">Transmembrane</keyword>
<evidence type="ECO:0000313" key="7">
    <source>
        <dbReference type="Proteomes" id="UP000018468"/>
    </source>
</evidence>
<keyword evidence="7" id="KW-1185">Reference proteome</keyword>
<feature type="domain" description="Fibronectin type-III" evidence="4">
    <location>
        <begin position="21"/>
        <end position="105"/>
    </location>
</feature>
<dbReference type="CTD" id="163702"/>
<feature type="compositionally biased region" description="Low complexity" evidence="1">
    <location>
        <begin position="551"/>
        <end position="563"/>
    </location>
</feature>
<accession>W5MEH8</accession>
<dbReference type="Pfam" id="PF09294">
    <property type="entry name" value="Interfer-bind"/>
    <property type="match status" value="1"/>
</dbReference>
<dbReference type="Ensembl" id="ENSLOCT00000006795.1">
    <property type="protein sequence ID" value="ENSLOCP00000006787.1"/>
    <property type="gene ID" value="ENSLOCG00000005622.1"/>
</dbReference>
<dbReference type="GO" id="GO:0004896">
    <property type="term" value="F:cytokine receptor activity"/>
    <property type="evidence" value="ECO:0000318"/>
    <property type="project" value="GO_Central"/>
</dbReference>
<feature type="chain" id="PRO_5004867691" evidence="3">
    <location>
        <begin position="30"/>
        <end position="600"/>
    </location>
</feature>
<reference evidence="7" key="1">
    <citation type="submission" date="2011-12" db="EMBL/GenBank/DDBJ databases">
        <title>The Draft Genome of Lepisosteus oculatus.</title>
        <authorList>
            <consortium name="The Broad Institute Genome Assembly &amp; Analysis Group"/>
            <consortium name="Computational R&amp;D Group"/>
            <consortium name="and Sequencing Platform"/>
            <person name="Di Palma F."/>
            <person name="Alfoldi J."/>
            <person name="Johnson J."/>
            <person name="Berlin A."/>
            <person name="Gnerre S."/>
            <person name="Jaffe D."/>
            <person name="MacCallum I."/>
            <person name="Young S."/>
            <person name="Walker B.J."/>
            <person name="Lander E.S."/>
            <person name="Lindblad-Toh K."/>
        </authorList>
    </citation>
    <scope>NUCLEOTIDE SEQUENCE [LARGE SCALE GENOMIC DNA]</scope>
</reference>
<dbReference type="EMBL" id="AHAT01008034">
    <property type="status" value="NOT_ANNOTATED_CDS"/>
    <property type="molecule type" value="Genomic_DNA"/>
</dbReference>
<keyword evidence="2" id="KW-1133">Transmembrane helix</keyword>
<dbReference type="OrthoDB" id="9908819at2759"/>
<dbReference type="EMBL" id="AHAT01008035">
    <property type="status" value="NOT_ANNOTATED_CDS"/>
    <property type="molecule type" value="Genomic_DNA"/>
</dbReference>
<feature type="compositionally biased region" description="Polar residues" evidence="1">
    <location>
        <begin position="338"/>
        <end position="355"/>
    </location>
</feature>
<dbReference type="AlphaFoldDB" id="W5MEH8"/>
<name>W5MEH8_LEPOC</name>
<evidence type="ECO:0000256" key="1">
    <source>
        <dbReference type="SAM" id="MobiDB-lite"/>
    </source>
</evidence>
<dbReference type="InterPro" id="IPR013783">
    <property type="entry name" value="Ig-like_fold"/>
</dbReference>
<protein>
    <submittedName>
        <fullName evidence="6">Interleukin-22 receptor subunit alpha-1-like</fullName>
    </submittedName>
</protein>
<dbReference type="Gene3D" id="2.60.40.10">
    <property type="entry name" value="Immunoglobulins"/>
    <property type="match status" value="1"/>
</dbReference>
<dbReference type="InterPro" id="IPR050650">
    <property type="entry name" value="Type-II_Cytokine-TF_Rcpt"/>
</dbReference>
<feature type="domain" description="Interferon/interleukin receptor" evidence="5">
    <location>
        <begin position="124"/>
        <end position="219"/>
    </location>
</feature>
<evidence type="ECO:0000256" key="2">
    <source>
        <dbReference type="SAM" id="Phobius"/>
    </source>
</evidence>
<proteinExistence type="predicted"/>
<feature type="signal peptide" evidence="3">
    <location>
        <begin position="1"/>
        <end position="29"/>
    </location>
</feature>
<dbReference type="Bgee" id="ENSLOCG00000005622">
    <property type="expression patterns" value="Expressed in pharyngeal gill and 5 other cell types or tissues"/>
</dbReference>
<dbReference type="InterPro" id="IPR003961">
    <property type="entry name" value="FN3_dom"/>
</dbReference>
<dbReference type="GeneTree" id="ENSGT00940000161366"/>
<keyword evidence="2" id="KW-0472">Membrane</keyword>
<dbReference type="Pfam" id="PF01108">
    <property type="entry name" value="Tissue_fac"/>
    <property type="match status" value="1"/>
</dbReference>
<dbReference type="PANTHER" id="PTHR20859">
    <property type="entry name" value="INTERFERON/INTERLEUKIN RECEPTOR"/>
    <property type="match status" value="1"/>
</dbReference>
<dbReference type="SUPFAM" id="SSF49265">
    <property type="entry name" value="Fibronectin type III"/>
    <property type="match status" value="2"/>
</dbReference>
<feature type="region of interest" description="Disordered" evidence="1">
    <location>
        <begin position="306"/>
        <end position="355"/>
    </location>
</feature>
<evidence type="ECO:0000259" key="4">
    <source>
        <dbReference type="Pfam" id="PF01108"/>
    </source>
</evidence>
<sequence length="600" mass="67614">MMGSFFLCFETMGLILAFIPLLFCPGLLASENSSQQTAYFDSRNFRNILRWERFGGPDEIVFYSVQYNIYGTPWRDKIECQNITVLFCDLTYETNIYDEYYHARVNVGGKEISKTLRFHPKGDTLLGPPEVHVSSTSSSIILKVIPPSIPVNNTLNEKHDSFTYLVNITHPPSAKRVLEQSSEQFKIEFLKNDTEYCGSVTYSRFNKMHSESSPFCTKTLRESTSTWSPIFLLPIVLSMGVIIAIVAVLSWQYVRRKGSLPNSLKLPGKLPTPALWLSESHGFVQEFEINPCQLFMVKQADTKPPNSWASLPVAQGNPNPYPPQESWETKPPGCSPLYMSQNREPPRNLDSTRSSTTSYGLVVDLKPDLATKENMSIRDLRICANPAEESELNHCAVPDGNQGEEKRPVYFKNNERECLPAHRTQASEPSISYQAGPLILPAMRVGGILTLPSLFLSLTQDDQEVDTSFGGQSCREDRPLLLDLRIDSEDSWIEPVASEEEGEKKYLPVQFPAPCTQEQTLCCYLPPIHSQTAGQTPAVSDCSSGYKQNWTPQQTQSLPSSQLERPEKDDFTIPSFIKTETREGGDFLKNWCIQIHEGKD</sequence>
<dbReference type="InParanoid" id="W5MEH8"/>
<dbReference type="STRING" id="7918.ENSLOCP00000006787"/>
<feature type="region of interest" description="Disordered" evidence="1">
    <location>
        <begin position="534"/>
        <end position="569"/>
    </location>
</feature>
<dbReference type="eggNOG" id="ENOG502S4IS">
    <property type="taxonomic scope" value="Eukaryota"/>
</dbReference>
<dbReference type="InterPro" id="IPR036116">
    <property type="entry name" value="FN3_sf"/>
</dbReference>
<evidence type="ECO:0000259" key="5">
    <source>
        <dbReference type="Pfam" id="PF09294"/>
    </source>
</evidence>
<keyword evidence="3" id="KW-0732">Signal</keyword>
<dbReference type="GO" id="GO:0005886">
    <property type="term" value="C:plasma membrane"/>
    <property type="evidence" value="ECO:0000318"/>
    <property type="project" value="GO_Central"/>
</dbReference>
<dbReference type="OMA" id="ASGYKQN"/>
<dbReference type="GeneID" id="107077550"/>
<feature type="transmembrane region" description="Helical" evidence="2">
    <location>
        <begin position="231"/>
        <end position="254"/>
    </location>
</feature>